<accession>A0A8J8NVL4</accession>
<organism evidence="2 3">
    <name type="scientific">Halteria grandinella</name>
    <dbReference type="NCBI Taxonomy" id="5974"/>
    <lineage>
        <taxon>Eukaryota</taxon>
        <taxon>Sar</taxon>
        <taxon>Alveolata</taxon>
        <taxon>Ciliophora</taxon>
        <taxon>Intramacronucleata</taxon>
        <taxon>Spirotrichea</taxon>
        <taxon>Stichotrichia</taxon>
        <taxon>Sporadotrichida</taxon>
        <taxon>Halteriidae</taxon>
        <taxon>Halteria</taxon>
    </lineage>
</organism>
<keyword evidence="3" id="KW-1185">Reference proteome</keyword>
<keyword evidence="1" id="KW-1133">Transmembrane helix</keyword>
<feature type="transmembrane region" description="Helical" evidence="1">
    <location>
        <begin position="108"/>
        <end position="134"/>
    </location>
</feature>
<name>A0A8J8NVL4_HALGN</name>
<reference evidence="2" key="1">
    <citation type="submission" date="2019-06" db="EMBL/GenBank/DDBJ databases">
        <authorList>
            <person name="Zheng W."/>
        </authorList>
    </citation>
    <scope>NUCLEOTIDE SEQUENCE</scope>
    <source>
        <strain evidence="2">QDHG01</strain>
    </source>
</reference>
<sequence length="203" mass="23568">MQILIQQEDNVLTGRNEQHHLDQSVIPLSNPDSNLVNGPNIVKTDTYSGKTFIKSKSILKQKTVQIQSSIKKLKEELVQRARATTSLVQLAGKNEYSSEFNISRFLKFFMYHLVFFGFGPLTLLLICCIDNMILAHNLGFTFQGPVCASAFFQYLFWLNDVYLTIMWGLYYFRPDLNWLGGIYQEQIYFFILSPLWIYVRPQA</sequence>
<evidence type="ECO:0000313" key="3">
    <source>
        <dbReference type="Proteomes" id="UP000785679"/>
    </source>
</evidence>
<proteinExistence type="predicted"/>
<keyword evidence="1" id="KW-0812">Transmembrane</keyword>
<feature type="transmembrane region" description="Helical" evidence="1">
    <location>
        <begin position="154"/>
        <end position="172"/>
    </location>
</feature>
<evidence type="ECO:0000256" key="1">
    <source>
        <dbReference type="SAM" id="Phobius"/>
    </source>
</evidence>
<dbReference type="EMBL" id="RRYP01004450">
    <property type="protein sequence ID" value="TNV82852.1"/>
    <property type="molecule type" value="Genomic_DNA"/>
</dbReference>
<keyword evidence="1" id="KW-0472">Membrane</keyword>
<gene>
    <name evidence="2" type="ORF">FGO68_gene2318</name>
</gene>
<dbReference type="Proteomes" id="UP000785679">
    <property type="component" value="Unassembled WGS sequence"/>
</dbReference>
<evidence type="ECO:0000313" key="2">
    <source>
        <dbReference type="EMBL" id="TNV82852.1"/>
    </source>
</evidence>
<dbReference type="AlphaFoldDB" id="A0A8J8NVL4"/>
<protein>
    <submittedName>
        <fullName evidence="2">Uncharacterized protein</fullName>
    </submittedName>
</protein>
<feature type="transmembrane region" description="Helical" evidence="1">
    <location>
        <begin position="179"/>
        <end position="199"/>
    </location>
</feature>
<comment type="caution">
    <text evidence="2">The sequence shown here is derived from an EMBL/GenBank/DDBJ whole genome shotgun (WGS) entry which is preliminary data.</text>
</comment>